<dbReference type="AlphaFoldDB" id="A0A8T0HFJ6"/>
<evidence type="ECO:0000313" key="2">
    <source>
        <dbReference type="Proteomes" id="UP000822688"/>
    </source>
</evidence>
<accession>A0A8T0HFJ6</accession>
<dbReference type="EMBL" id="CM026427">
    <property type="protein sequence ID" value="KAG0569397.1"/>
    <property type="molecule type" value="Genomic_DNA"/>
</dbReference>
<name>A0A8T0HFJ6_CERPU</name>
<organism evidence="1 2">
    <name type="scientific">Ceratodon purpureus</name>
    <name type="common">Fire moss</name>
    <name type="synonym">Dicranum purpureum</name>
    <dbReference type="NCBI Taxonomy" id="3225"/>
    <lineage>
        <taxon>Eukaryota</taxon>
        <taxon>Viridiplantae</taxon>
        <taxon>Streptophyta</taxon>
        <taxon>Embryophyta</taxon>
        <taxon>Bryophyta</taxon>
        <taxon>Bryophytina</taxon>
        <taxon>Bryopsida</taxon>
        <taxon>Dicranidae</taxon>
        <taxon>Pseudoditrichales</taxon>
        <taxon>Ditrichaceae</taxon>
        <taxon>Ceratodon</taxon>
    </lineage>
</organism>
<reference evidence="1 2" key="1">
    <citation type="submission" date="2020-06" db="EMBL/GenBank/DDBJ databases">
        <title>WGS assembly of Ceratodon purpureus strain R40.</title>
        <authorList>
            <person name="Carey S.B."/>
            <person name="Jenkins J."/>
            <person name="Shu S."/>
            <person name="Lovell J.T."/>
            <person name="Sreedasyam A."/>
            <person name="Maumus F."/>
            <person name="Tiley G.P."/>
            <person name="Fernandez-Pozo N."/>
            <person name="Barry K."/>
            <person name="Chen C."/>
            <person name="Wang M."/>
            <person name="Lipzen A."/>
            <person name="Daum C."/>
            <person name="Saski C.A."/>
            <person name="Payton A.C."/>
            <person name="Mcbreen J.C."/>
            <person name="Conrad R.E."/>
            <person name="Kollar L.M."/>
            <person name="Olsson S."/>
            <person name="Huttunen S."/>
            <person name="Landis J.B."/>
            <person name="Wickett N.J."/>
            <person name="Johnson M.G."/>
            <person name="Rensing S.A."/>
            <person name="Grimwood J."/>
            <person name="Schmutz J."/>
            <person name="Mcdaniel S.F."/>
        </authorList>
    </citation>
    <scope>NUCLEOTIDE SEQUENCE [LARGE SCALE GENOMIC DNA]</scope>
    <source>
        <strain evidence="1 2">R40</strain>
    </source>
</reference>
<protein>
    <submittedName>
        <fullName evidence="1">Uncharacterized protein</fullName>
    </submittedName>
</protein>
<gene>
    <name evidence="1" type="ORF">KC19_6G087800</name>
</gene>
<keyword evidence="2" id="KW-1185">Reference proteome</keyword>
<sequence length="110" mass="12949">MQCTGIVGEARRSVIMLLVRGYILRLLRACSLEVELWRRILLKGSDYLELYQSGCYNQLIGLESFSQWPRLSESLRKFLSRRFEINVCAFLYRILSILYTKYQVRCGGRT</sequence>
<dbReference type="Proteomes" id="UP000822688">
    <property type="component" value="Chromosome 6"/>
</dbReference>
<evidence type="ECO:0000313" key="1">
    <source>
        <dbReference type="EMBL" id="KAG0569397.1"/>
    </source>
</evidence>
<comment type="caution">
    <text evidence="1">The sequence shown here is derived from an EMBL/GenBank/DDBJ whole genome shotgun (WGS) entry which is preliminary data.</text>
</comment>
<proteinExistence type="predicted"/>